<dbReference type="SUPFAM" id="SSF53335">
    <property type="entry name" value="S-adenosyl-L-methionine-dependent methyltransferases"/>
    <property type="match status" value="1"/>
</dbReference>
<evidence type="ECO:0000256" key="3">
    <source>
        <dbReference type="PROSITE-ProRule" id="PRU00182"/>
    </source>
</evidence>
<keyword evidence="1 3" id="KW-0694">RNA-binding</keyword>
<dbReference type="EMBL" id="WTVM01000011">
    <property type="protein sequence ID" value="NMG01966.1"/>
    <property type="molecule type" value="Genomic_DNA"/>
</dbReference>
<dbReference type="PIRSF" id="PIRSF005578">
    <property type="entry name" value="TlyA"/>
    <property type="match status" value="1"/>
</dbReference>
<dbReference type="SMART" id="SM00363">
    <property type="entry name" value="S4"/>
    <property type="match status" value="1"/>
</dbReference>
<reference evidence="6" key="1">
    <citation type="submission" date="2019-12" db="EMBL/GenBank/DDBJ databases">
        <title>Comparative genomics gives insights into the taxonomy of the Azoarcus-Aromatoleum group and reveals separate origins of nif in the plant-associated Azoarcus and non-plant-associated Aromatoleum sub-groups.</title>
        <authorList>
            <person name="Lafos M."/>
            <person name="Maluk M."/>
            <person name="Batista M."/>
            <person name="Junghare M."/>
            <person name="Carmona M."/>
            <person name="Faoro H."/>
            <person name="Cruz L.M."/>
            <person name="Battistoni F."/>
            <person name="De Souza E."/>
            <person name="Pedrosa F."/>
            <person name="Chen W.-M."/>
            <person name="Poole P.S."/>
            <person name="Dixon R.A."/>
            <person name="James E.K."/>
        </authorList>
    </citation>
    <scope>NUCLEOTIDE SEQUENCE</scope>
    <source>
        <strain evidence="6">NSC3</strain>
    </source>
</reference>
<evidence type="ECO:0000256" key="4">
    <source>
        <dbReference type="SAM" id="MobiDB-lite"/>
    </source>
</evidence>
<dbReference type="GO" id="GO:0003723">
    <property type="term" value="F:RNA binding"/>
    <property type="evidence" value="ECO:0007669"/>
    <property type="project" value="UniProtKB-KW"/>
</dbReference>
<dbReference type="CDD" id="cd02440">
    <property type="entry name" value="AdoMet_MTases"/>
    <property type="match status" value="1"/>
</dbReference>
<feature type="compositionally biased region" description="Basic and acidic residues" evidence="4">
    <location>
        <begin position="18"/>
        <end position="28"/>
    </location>
</feature>
<feature type="region of interest" description="Disordered" evidence="4">
    <location>
        <begin position="1"/>
        <end position="29"/>
    </location>
</feature>
<keyword evidence="7" id="KW-1185">Reference proteome</keyword>
<evidence type="ECO:0000313" key="6">
    <source>
        <dbReference type="EMBL" id="NMG01966.1"/>
    </source>
</evidence>
<dbReference type="Gene3D" id="3.10.290.10">
    <property type="entry name" value="RNA-binding S4 domain"/>
    <property type="match status" value="1"/>
</dbReference>
<dbReference type="InterPro" id="IPR047048">
    <property type="entry name" value="TlyA"/>
</dbReference>
<dbReference type="InterPro" id="IPR004538">
    <property type="entry name" value="Hemolysin_A/TlyA"/>
</dbReference>
<accession>A0A972FGL9</accession>
<comment type="caution">
    <text evidence="6">The sequence shown here is derived from an EMBL/GenBank/DDBJ whole genome shotgun (WGS) entry which is preliminary data.</text>
</comment>
<protein>
    <submittedName>
        <fullName evidence="6">TlyA family rRNA (Cytidine-2'-O)-methyltransferase</fullName>
    </submittedName>
</protein>
<dbReference type="Pfam" id="PF01728">
    <property type="entry name" value="FtsJ"/>
    <property type="match status" value="1"/>
</dbReference>
<dbReference type="Proteomes" id="UP000599523">
    <property type="component" value="Unassembled WGS sequence"/>
</dbReference>
<comment type="similarity">
    <text evidence="2">Belongs to the TlyA family.</text>
</comment>
<feature type="domain" description="RNA-binding S4" evidence="5">
    <location>
        <begin position="31"/>
        <end position="95"/>
    </location>
</feature>
<dbReference type="InterPro" id="IPR029063">
    <property type="entry name" value="SAM-dependent_MTases_sf"/>
</dbReference>
<evidence type="ECO:0000256" key="2">
    <source>
        <dbReference type="ARBA" id="ARBA00029460"/>
    </source>
</evidence>
<name>A0A972FGL9_9RHOO</name>
<dbReference type="PANTHER" id="PTHR32319">
    <property type="entry name" value="BACTERIAL HEMOLYSIN-LIKE PROTEIN"/>
    <property type="match status" value="1"/>
</dbReference>
<evidence type="ECO:0000259" key="5">
    <source>
        <dbReference type="SMART" id="SM00363"/>
    </source>
</evidence>
<proteinExistence type="inferred from homology"/>
<dbReference type="CDD" id="cd00165">
    <property type="entry name" value="S4"/>
    <property type="match status" value="1"/>
</dbReference>
<evidence type="ECO:0000313" key="7">
    <source>
        <dbReference type="Proteomes" id="UP000599523"/>
    </source>
</evidence>
<gene>
    <name evidence="6" type="ORF">GPA21_03130</name>
</gene>
<organism evidence="6 7">
    <name type="scientific">Azoarcus taiwanensis</name>
    <dbReference type="NCBI Taxonomy" id="666964"/>
    <lineage>
        <taxon>Bacteria</taxon>
        <taxon>Pseudomonadati</taxon>
        <taxon>Pseudomonadota</taxon>
        <taxon>Betaproteobacteria</taxon>
        <taxon>Rhodocyclales</taxon>
        <taxon>Zoogloeaceae</taxon>
        <taxon>Azoarcus</taxon>
    </lineage>
</organism>
<dbReference type="GO" id="GO:0032259">
    <property type="term" value="P:methylation"/>
    <property type="evidence" value="ECO:0007669"/>
    <property type="project" value="InterPro"/>
</dbReference>
<evidence type="ECO:0000256" key="1">
    <source>
        <dbReference type="ARBA" id="ARBA00022884"/>
    </source>
</evidence>
<dbReference type="InterPro" id="IPR002942">
    <property type="entry name" value="S4_RNA-bd"/>
</dbReference>
<dbReference type="PROSITE" id="PS50889">
    <property type="entry name" value="S4"/>
    <property type="match status" value="1"/>
</dbReference>
<sequence length="282" mass="30194">MSMNSFHARAGRPAHKPAKAEKAAERPHGMQRADALLVAKGLAPSRTRARQLIDDGKVQADGERVTKAGHLLPGSTMFVVEDDEQSRFVSRGALKLEAALDASELDVTGMTCLDVGQSTGGFSDCLLQRGAARVVGVEVGHGQLHPRLAADPRCITLEGINARQLSADLLAEHFPPGGFDLIVCDASFISLRLLIPRWPALLAHGGQILALVKPQFEVGPDKLAKGGVVRDPSLFEWVEDVTHKAAHEAGLAVRGWFESPLIGGGVGNIDGNREFLIWMQKA</sequence>
<dbReference type="PANTHER" id="PTHR32319:SF0">
    <property type="entry name" value="BACTERIAL HEMOLYSIN-LIKE PROTEIN"/>
    <property type="match status" value="1"/>
</dbReference>
<dbReference type="Pfam" id="PF01479">
    <property type="entry name" value="S4"/>
    <property type="match status" value="1"/>
</dbReference>
<dbReference type="Gene3D" id="3.40.50.150">
    <property type="entry name" value="Vaccinia Virus protein VP39"/>
    <property type="match status" value="1"/>
</dbReference>
<dbReference type="AlphaFoldDB" id="A0A972FGL9"/>
<dbReference type="GO" id="GO:0008168">
    <property type="term" value="F:methyltransferase activity"/>
    <property type="evidence" value="ECO:0007669"/>
    <property type="project" value="InterPro"/>
</dbReference>
<dbReference type="InterPro" id="IPR036986">
    <property type="entry name" value="S4_RNA-bd_sf"/>
</dbReference>
<dbReference type="SUPFAM" id="SSF55174">
    <property type="entry name" value="Alpha-L RNA-binding motif"/>
    <property type="match status" value="1"/>
</dbReference>
<dbReference type="InterPro" id="IPR002877">
    <property type="entry name" value="RNA_MeTrfase_FtsJ_dom"/>
</dbReference>